<accession>A0A3S2TP07</accession>
<protein>
    <submittedName>
        <fullName evidence="1">Uncharacterized protein</fullName>
    </submittedName>
</protein>
<evidence type="ECO:0000313" key="2">
    <source>
        <dbReference type="Proteomes" id="UP000288178"/>
    </source>
</evidence>
<sequence>MSSPLNAAVYECPERRAQGPLLLQASGPKGHFVAQRAANGTWSRLGEMPSTLAPAWAEVKDDLAREVLYIGAVAALWPGLDPWPFAATPPAR</sequence>
<comment type="caution">
    <text evidence="1">The sequence shown here is derived from an EMBL/GenBank/DDBJ whole genome shotgun (WGS) entry which is preliminary data.</text>
</comment>
<dbReference type="AlphaFoldDB" id="A0A3S2TP07"/>
<dbReference type="RefSeq" id="WP_128198180.1">
    <property type="nucleotide sequence ID" value="NZ_SACT01000002.1"/>
</dbReference>
<dbReference type="EMBL" id="SACT01000002">
    <property type="protein sequence ID" value="RVT52808.1"/>
    <property type="molecule type" value="Genomic_DNA"/>
</dbReference>
<name>A0A3S2TP07_9BURK</name>
<proteinExistence type="predicted"/>
<evidence type="ECO:0000313" key="1">
    <source>
        <dbReference type="EMBL" id="RVT52808.1"/>
    </source>
</evidence>
<organism evidence="1 2">
    <name type="scientific">Rubrivivax albus</name>
    <dbReference type="NCBI Taxonomy" id="2499835"/>
    <lineage>
        <taxon>Bacteria</taxon>
        <taxon>Pseudomonadati</taxon>
        <taxon>Pseudomonadota</taxon>
        <taxon>Betaproteobacteria</taxon>
        <taxon>Burkholderiales</taxon>
        <taxon>Sphaerotilaceae</taxon>
        <taxon>Rubrivivax</taxon>
    </lineage>
</organism>
<gene>
    <name evidence="1" type="ORF">ENE75_10390</name>
</gene>
<dbReference type="Proteomes" id="UP000288178">
    <property type="component" value="Unassembled WGS sequence"/>
</dbReference>
<keyword evidence="2" id="KW-1185">Reference proteome</keyword>
<reference evidence="1 2" key="1">
    <citation type="submission" date="2019-01" db="EMBL/GenBank/DDBJ databases">
        <authorList>
            <person name="Chen W.-M."/>
        </authorList>
    </citation>
    <scope>NUCLEOTIDE SEQUENCE [LARGE SCALE GENOMIC DNA]</scope>
    <source>
        <strain evidence="1 2">ICH-3</strain>
    </source>
</reference>